<organism evidence="1 2">
    <name type="scientific">Phaedon cochleariae</name>
    <name type="common">Mustard beetle</name>
    <dbReference type="NCBI Taxonomy" id="80249"/>
    <lineage>
        <taxon>Eukaryota</taxon>
        <taxon>Metazoa</taxon>
        <taxon>Ecdysozoa</taxon>
        <taxon>Arthropoda</taxon>
        <taxon>Hexapoda</taxon>
        <taxon>Insecta</taxon>
        <taxon>Pterygota</taxon>
        <taxon>Neoptera</taxon>
        <taxon>Endopterygota</taxon>
        <taxon>Coleoptera</taxon>
        <taxon>Polyphaga</taxon>
        <taxon>Cucujiformia</taxon>
        <taxon>Chrysomeloidea</taxon>
        <taxon>Chrysomelidae</taxon>
        <taxon>Chrysomelinae</taxon>
        <taxon>Chrysomelini</taxon>
        <taxon>Phaedon</taxon>
    </lineage>
</organism>
<protein>
    <submittedName>
        <fullName evidence="1">Uncharacterized protein</fullName>
    </submittedName>
</protein>
<dbReference type="OrthoDB" id="10057522at2759"/>
<reference evidence="1" key="1">
    <citation type="submission" date="2022-01" db="EMBL/GenBank/DDBJ databases">
        <authorList>
            <person name="King R."/>
        </authorList>
    </citation>
    <scope>NUCLEOTIDE SEQUENCE</scope>
</reference>
<name>A0A9N9SJ71_PHACE</name>
<evidence type="ECO:0000313" key="2">
    <source>
        <dbReference type="Proteomes" id="UP001153737"/>
    </source>
</evidence>
<sequence>MNESLEKDVLQFSKVTTKGCEASTRRVNLAGRGTMVDIEISSEMKSFKLCNVSVHNESLPRDWQTDWDACVLCQEETSEDLTHPGRSLKADKSVGYSKLAENLEEFQKLGQVPLGVNVSALDVGAGLKETLIAREAKWHKSCYLKFSTSKLERAKKRPSTDPIPTTSPVKTRRSKESFCPDACLFCSLAGTRSNGLSKVCTMHCSEDIFEAAKRMKDTQMLAKIAGAGDLVALEALYHNRCRAKYINRVKRATSLDKTAASLVALLLLDELVDLYAQQRRICIDIAIEIRLARTRRLPTTVGSDRARAHGIALAGLIMYLGPEKSESLLGFYAFSGCDTVSYFKGIGKLTAVNAWLKYPGATDGFEALQDGTVVQAMGDLKVFVVSTYTGTASCETVNECRRVLFTKSDRQLESIPPTRDALEQHAERAFIQSRVWRQSLEREQNFPDPADFGWKKCEEGWEPVWRTIPVASEACEALIECFCQKGCVPAHCKCLKNENI</sequence>
<gene>
    <name evidence="1" type="ORF">PHAECO_LOCUS8088</name>
</gene>
<proteinExistence type="predicted"/>
<keyword evidence="2" id="KW-1185">Reference proteome</keyword>
<dbReference type="AlphaFoldDB" id="A0A9N9SJ71"/>
<accession>A0A9N9SJ71</accession>
<dbReference type="Proteomes" id="UP001153737">
    <property type="component" value="Chromosome 4"/>
</dbReference>
<reference evidence="1" key="2">
    <citation type="submission" date="2022-10" db="EMBL/GenBank/DDBJ databases">
        <authorList>
            <consortium name="ENA_rothamsted_submissions"/>
            <consortium name="culmorum"/>
            <person name="King R."/>
        </authorList>
    </citation>
    <scope>NUCLEOTIDE SEQUENCE</scope>
</reference>
<dbReference type="PANTHER" id="PTHR46704:SF9">
    <property type="entry name" value="BHLH DOMAIN-CONTAINING PROTEIN"/>
    <property type="match status" value="1"/>
</dbReference>
<dbReference type="EMBL" id="OU896710">
    <property type="protein sequence ID" value="CAG9820342.1"/>
    <property type="molecule type" value="Genomic_DNA"/>
</dbReference>
<evidence type="ECO:0000313" key="1">
    <source>
        <dbReference type="EMBL" id="CAG9820342.1"/>
    </source>
</evidence>
<dbReference type="PANTHER" id="PTHR46704">
    <property type="entry name" value="CXC DOMAIN-CONTAINING PROTEIN-RELATED"/>
    <property type="match status" value="1"/>
</dbReference>